<protein>
    <submittedName>
        <fullName evidence="2">Uncharacterized protein</fullName>
    </submittedName>
</protein>
<evidence type="ECO:0000313" key="3">
    <source>
        <dbReference type="Proteomes" id="UP001159641"/>
    </source>
</evidence>
<dbReference type="Proteomes" id="UP001159641">
    <property type="component" value="Unassembled WGS sequence"/>
</dbReference>
<dbReference type="EMBL" id="JAIQCJ010000554">
    <property type="protein sequence ID" value="KAJ8795501.1"/>
    <property type="molecule type" value="Genomic_DNA"/>
</dbReference>
<keyword evidence="3" id="KW-1185">Reference proteome</keyword>
<organism evidence="2 3">
    <name type="scientific">Eschrichtius robustus</name>
    <name type="common">California gray whale</name>
    <name type="synonym">Eschrichtius gibbosus</name>
    <dbReference type="NCBI Taxonomy" id="9764"/>
    <lineage>
        <taxon>Eukaryota</taxon>
        <taxon>Metazoa</taxon>
        <taxon>Chordata</taxon>
        <taxon>Craniata</taxon>
        <taxon>Vertebrata</taxon>
        <taxon>Euteleostomi</taxon>
        <taxon>Mammalia</taxon>
        <taxon>Eutheria</taxon>
        <taxon>Laurasiatheria</taxon>
        <taxon>Artiodactyla</taxon>
        <taxon>Whippomorpha</taxon>
        <taxon>Cetacea</taxon>
        <taxon>Mysticeti</taxon>
        <taxon>Eschrichtiidae</taxon>
        <taxon>Eschrichtius</taxon>
    </lineage>
</organism>
<accession>A0AB34HWZ3</accession>
<name>A0AB34HWZ3_ESCRO</name>
<reference evidence="2 3" key="1">
    <citation type="submission" date="2022-11" db="EMBL/GenBank/DDBJ databases">
        <title>Whole genome sequence of Eschrichtius robustus ER-17-0199.</title>
        <authorList>
            <person name="Bruniche-Olsen A."/>
            <person name="Black A.N."/>
            <person name="Fields C.J."/>
            <person name="Walden K."/>
            <person name="Dewoody J.A."/>
        </authorList>
    </citation>
    <scope>NUCLEOTIDE SEQUENCE [LARGE SCALE GENOMIC DNA]</scope>
    <source>
        <strain evidence="2">ER-17-0199</strain>
        <tissue evidence="2">Blubber</tissue>
    </source>
</reference>
<gene>
    <name evidence="2" type="ORF">J1605_002813</name>
</gene>
<sequence>MQSLRPEKMQGLLSREGRAWEKRAAFTKDWVAVEVGASGCDSDKKDLPSPETGHPQEWSSVEEDDESEDSQLHWPLCCSNKRIVHQPQDLCTSSGMDLCLECSSPRNPHGSLSPTAPKQTFSMTPAPGGSAPSAAVDTQTLTSQGLHPFCSRRVYKLLLPLGAADCSRRDSGQTRHTHPYSPSLLLGRDRRSQPANQPTREARAAQSPTKSKSAWEPFTQRIQAGACGLKGRPSPLRLRTRTR</sequence>
<feature type="region of interest" description="Disordered" evidence="1">
    <location>
        <begin position="166"/>
        <end position="243"/>
    </location>
</feature>
<dbReference type="AlphaFoldDB" id="A0AB34HWZ3"/>
<evidence type="ECO:0000256" key="1">
    <source>
        <dbReference type="SAM" id="MobiDB-lite"/>
    </source>
</evidence>
<proteinExistence type="predicted"/>
<comment type="caution">
    <text evidence="2">The sequence shown here is derived from an EMBL/GenBank/DDBJ whole genome shotgun (WGS) entry which is preliminary data.</text>
</comment>
<feature type="compositionally biased region" description="Low complexity" evidence="1">
    <location>
        <begin position="125"/>
        <end position="135"/>
    </location>
</feature>
<feature type="region of interest" description="Disordered" evidence="1">
    <location>
        <begin position="38"/>
        <end position="66"/>
    </location>
</feature>
<feature type="compositionally biased region" description="Polar residues" evidence="1">
    <location>
        <begin position="105"/>
        <end position="123"/>
    </location>
</feature>
<feature type="region of interest" description="Disordered" evidence="1">
    <location>
        <begin position="105"/>
        <end position="136"/>
    </location>
</feature>
<evidence type="ECO:0000313" key="2">
    <source>
        <dbReference type="EMBL" id="KAJ8795501.1"/>
    </source>
</evidence>